<evidence type="ECO:0000256" key="3">
    <source>
        <dbReference type="ARBA" id="ARBA00023157"/>
    </source>
</evidence>
<feature type="chain" id="PRO_5035874759" evidence="8">
    <location>
        <begin position="32"/>
        <end position="696"/>
    </location>
</feature>
<evidence type="ECO:0000256" key="2">
    <source>
        <dbReference type="ARBA" id="ARBA00023136"/>
    </source>
</evidence>
<keyword evidence="2 7" id="KW-0472">Membrane</keyword>
<dbReference type="GO" id="GO:0098609">
    <property type="term" value="P:cell-cell adhesion"/>
    <property type="evidence" value="ECO:0007669"/>
    <property type="project" value="TreeGrafter"/>
</dbReference>
<proteinExistence type="predicted"/>
<keyword evidence="5" id="KW-0393">Immunoglobulin domain</keyword>
<comment type="caution">
    <text evidence="10">The sequence shown here is derived from an EMBL/GenBank/DDBJ whole genome shotgun (WGS) entry which is preliminary data.</text>
</comment>
<keyword evidence="7" id="KW-0812">Transmembrane</keyword>
<dbReference type="InterPro" id="IPR036179">
    <property type="entry name" value="Ig-like_dom_sf"/>
</dbReference>
<keyword evidence="7" id="KW-1133">Transmembrane helix</keyword>
<evidence type="ECO:0000313" key="10">
    <source>
        <dbReference type="EMBL" id="CAG2226569.1"/>
    </source>
</evidence>
<dbReference type="PROSITE" id="PS50835">
    <property type="entry name" value="IG_LIKE"/>
    <property type="match status" value="1"/>
</dbReference>
<keyword evidence="4" id="KW-0325">Glycoprotein</keyword>
<name>A0A8S3SZU1_MYTED</name>
<organism evidence="10 11">
    <name type="scientific">Mytilus edulis</name>
    <name type="common">Blue mussel</name>
    <dbReference type="NCBI Taxonomy" id="6550"/>
    <lineage>
        <taxon>Eukaryota</taxon>
        <taxon>Metazoa</taxon>
        <taxon>Spiralia</taxon>
        <taxon>Lophotrochozoa</taxon>
        <taxon>Mollusca</taxon>
        <taxon>Bivalvia</taxon>
        <taxon>Autobranchia</taxon>
        <taxon>Pteriomorphia</taxon>
        <taxon>Mytilida</taxon>
        <taxon>Mytiloidea</taxon>
        <taxon>Mytilidae</taxon>
        <taxon>Mytilinae</taxon>
        <taxon>Mytilus</taxon>
    </lineage>
</organism>
<feature type="domain" description="Ig-like" evidence="9">
    <location>
        <begin position="231"/>
        <end position="322"/>
    </location>
</feature>
<keyword evidence="11" id="KW-1185">Reference proteome</keyword>
<evidence type="ECO:0000256" key="8">
    <source>
        <dbReference type="SAM" id="SignalP"/>
    </source>
</evidence>
<feature type="compositionally biased region" description="Polar residues" evidence="6">
    <location>
        <begin position="576"/>
        <end position="606"/>
    </location>
</feature>
<evidence type="ECO:0000256" key="5">
    <source>
        <dbReference type="ARBA" id="ARBA00023319"/>
    </source>
</evidence>
<evidence type="ECO:0000256" key="7">
    <source>
        <dbReference type="SAM" id="Phobius"/>
    </source>
</evidence>
<dbReference type="OrthoDB" id="9442762at2759"/>
<evidence type="ECO:0000256" key="1">
    <source>
        <dbReference type="ARBA" id="ARBA00004479"/>
    </source>
</evidence>
<feature type="signal peptide" evidence="8">
    <location>
        <begin position="1"/>
        <end position="31"/>
    </location>
</feature>
<dbReference type="InterPro" id="IPR013783">
    <property type="entry name" value="Ig-like_fold"/>
</dbReference>
<evidence type="ECO:0000256" key="6">
    <source>
        <dbReference type="SAM" id="MobiDB-lite"/>
    </source>
</evidence>
<dbReference type="PANTHER" id="PTHR11640">
    <property type="entry name" value="NEPHRIN"/>
    <property type="match status" value="1"/>
</dbReference>
<protein>
    <submittedName>
        <fullName evidence="10">CADM4</fullName>
    </submittedName>
</protein>
<accession>A0A8S3SZU1</accession>
<comment type="subcellular location">
    <subcellularLocation>
        <location evidence="1">Membrane</location>
        <topology evidence="1">Single-pass type I membrane protein</topology>
    </subcellularLocation>
</comment>
<dbReference type="SUPFAM" id="SSF48726">
    <property type="entry name" value="Immunoglobulin"/>
    <property type="match status" value="2"/>
</dbReference>
<feature type="transmembrane region" description="Helical" evidence="7">
    <location>
        <begin position="510"/>
        <end position="530"/>
    </location>
</feature>
<dbReference type="GO" id="GO:0005911">
    <property type="term" value="C:cell-cell junction"/>
    <property type="evidence" value="ECO:0007669"/>
    <property type="project" value="TreeGrafter"/>
</dbReference>
<dbReference type="InterPro" id="IPR051275">
    <property type="entry name" value="Cell_adhesion_signaling"/>
</dbReference>
<dbReference type="GO" id="GO:0050839">
    <property type="term" value="F:cell adhesion molecule binding"/>
    <property type="evidence" value="ECO:0007669"/>
    <property type="project" value="TreeGrafter"/>
</dbReference>
<evidence type="ECO:0000313" key="11">
    <source>
        <dbReference type="Proteomes" id="UP000683360"/>
    </source>
</evidence>
<feature type="region of interest" description="Disordered" evidence="6">
    <location>
        <begin position="576"/>
        <end position="609"/>
    </location>
</feature>
<gene>
    <name evidence="10" type="ORF">MEDL_39630</name>
</gene>
<evidence type="ECO:0000256" key="4">
    <source>
        <dbReference type="ARBA" id="ARBA00023180"/>
    </source>
</evidence>
<dbReference type="InterPro" id="IPR007110">
    <property type="entry name" value="Ig-like_dom"/>
</dbReference>
<dbReference type="AlphaFoldDB" id="A0A8S3SZU1"/>
<keyword evidence="8" id="KW-0732">Signal</keyword>
<evidence type="ECO:0000259" key="9">
    <source>
        <dbReference type="PROSITE" id="PS50835"/>
    </source>
</evidence>
<sequence>MVDVPKPVICSEDMTLFISLLKLLVVCVLRSSEQHVDYENVFVGTNETVELNCYHLYPSKCTWRISRTAEPSAMESNATDNMDKTFTVYTEGHLLKPKLKNTNIDIIGGNNSGNCNLKIRSFSAADEGNYTCLPSNLTIHGIISKNGKKVVRGVEGKRLTIVCTVESGKPAATLVLSKNKVSIMKKRRDRITYSFIPTKQENMQSIVCSANSTSLAYPMLHEVQLDIQYSPTVEITRIPSKRKLVLICNPSGNPKNYTFGDWEHWSEFNEHIRNLKGASDGTLTLLRSNNNKGLHETDGIYKCEVSNGIYGTNGNLYQKGTALVHNKVPPIFVNANKPIQIGCYGKKLNLTVLLYNKYGTMETTISKPNKPLYTDIYQESIQTQDIFHDVNVTVFGVKITFQLTLNKAEDFTDYTIKACNEIGCNKLTVEITSEKPVTGNFEIRMSEIIYDIIPNTRYYVRVLSKNKIGESNTTTVITLGLSNNKYDVKAILLVLLVDIAVVLVKAVWEVVLVVLVVVIAITVLTASFHLRRKANNASDIDNPSEEEVRENFQMEPVDNQLYLSSDDPDLAHAQNVRNQSVPNTRLTSSTSQDNQTNQMQLHNHNGANGGRSCTYIKRGVVPSVHNRQEPRKIHELNYSDITFNDAPTMRGAVIHGNVDRTIYSEIDLMAAPVAPLSSSESECDESDENDILFMHM</sequence>
<dbReference type="EMBL" id="CAJPWZ010001918">
    <property type="protein sequence ID" value="CAG2226569.1"/>
    <property type="molecule type" value="Genomic_DNA"/>
</dbReference>
<keyword evidence="3" id="KW-1015">Disulfide bond</keyword>
<reference evidence="10" key="1">
    <citation type="submission" date="2021-03" db="EMBL/GenBank/DDBJ databases">
        <authorList>
            <person name="Bekaert M."/>
        </authorList>
    </citation>
    <scope>NUCLEOTIDE SEQUENCE</scope>
</reference>
<dbReference type="Proteomes" id="UP000683360">
    <property type="component" value="Unassembled WGS sequence"/>
</dbReference>
<dbReference type="GO" id="GO:0005886">
    <property type="term" value="C:plasma membrane"/>
    <property type="evidence" value="ECO:0007669"/>
    <property type="project" value="TreeGrafter"/>
</dbReference>
<dbReference type="PANTHER" id="PTHR11640:SF31">
    <property type="entry name" value="IRREGULAR CHIASM C-ROUGHEST PROTEIN-RELATED"/>
    <property type="match status" value="1"/>
</dbReference>
<dbReference type="Gene3D" id="2.60.40.10">
    <property type="entry name" value="Immunoglobulins"/>
    <property type="match status" value="2"/>
</dbReference>